<gene>
    <name evidence="2" type="ORF">C1H46_045818</name>
</gene>
<sequence>MDHPKFFNNQLYVAGDSYSGIVVPIIVQEISDGNHDDNVPPINIKGYVLGNPATDLDKDEDSRILFAYLKALISDELYQVK</sequence>
<dbReference type="PANTHER" id="PTHR11802:SF450">
    <property type="entry name" value="SERINE CARBOXYPEPTIDASE-LIKE 7"/>
    <property type="match status" value="1"/>
</dbReference>
<comment type="caution">
    <text evidence="2">The sequence shown here is derived from an EMBL/GenBank/DDBJ whole genome shotgun (WGS) entry which is preliminary data.</text>
</comment>
<dbReference type="PANTHER" id="PTHR11802">
    <property type="entry name" value="SERINE PROTEASE FAMILY S10 SERINE CARBOXYPEPTIDASE"/>
    <property type="match status" value="1"/>
</dbReference>
<evidence type="ECO:0000313" key="3">
    <source>
        <dbReference type="Proteomes" id="UP000315295"/>
    </source>
</evidence>
<dbReference type="AlphaFoldDB" id="A0A540K2Z3"/>
<dbReference type="GO" id="GO:0004185">
    <property type="term" value="F:serine-type carboxypeptidase activity"/>
    <property type="evidence" value="ECO:0007669"/>
    <property type="project" value="InterPro"/>
</dbReference>
<comment type="similarity">
    <text evidence="1">Belongs to the peptidase S10 family.</text>
</comment>
<proteinExistence type="inferred from homology"/>
<dbReference type="InterPro" id="IPR001563">
    <property type="entry name" value="Peptidase_S10"/>
</dbReference>
<dbReference type="EMBL" id="VIEB01013234">
    <property type="protein sequence ID" value="TQD68649.1"/>
    <property type="molecule type" value="Genomic_DNA"/>
</dbReference>
<dbReference type="GO" id="GO:0016747">
    <property type="term" value="F:acyltransferase activity, transferring groups other than amino-acyl groups"/>
    <property type="evidence" value="ECO:0007669"/>
    <property type="project" value="TreeGrafter"/>
</dbReference>
<protein>
    <submittedName>
        <fullName evidence="2">Uncharacterized protein</fullName>
    </submittedName>
</protein>
<dbReference type="GO" id="GO:0006508">
    <property type="term" value="P:proteolysis"/>
    <property type="evidence" value="ECO:0007669"/>
    <property type="project" value="InterPro"/>
</dbReference>
<dbReference type="Gene3D" id="3.40.50.1820">
    <property type="entry name" value="alpha/beta hydrolase"/>
    <property type="match status" value="1"/>
</dbReference>
<dbReference type="InterPro" id="IPR029058">
    <property type="entry name" value="AB_hydrolase_fold"/>
</dbReference>
<accession>A0A540K2Z3</accession>
<dbReference type="Pfam" id="PF00450">
    <property type="entry name" value="Peptidase_S10"/>
    <property type="match status" value="1"/>
</dbReference>
<reference evidence="2 3" key="1">
    <citation type="journal article" date="2019" name="G3 (Bethesda)">
        <title>Sequencing of a Wild Apple (Malus baccata) Genome Unravels the Differences Between Cultivated and Wild Apple Species Regarding Disease Resistance and Cold Tolerance.</title>
        <authorList>
            <person name="Chen X."/>
        </authorList>
    </citation>
    <scope>NUCLEOTIDE SEQUENCE [LARGE SCALE GENOMIC DNA]</scope>
    <source>
        <strain evidence="3">cv. Shandingzi</strain>
        <tissue evidence="2">Leaves</tissue>
    </source>
</reference>
<dbReference type="SUPFAM" id="SSF53474">
    <property type="entry name" value="alpha/beta-Hydrolases"/>
    <property type="match status" value="1"/>
</dbReference>
<dbReference type="GO" id="GO:0019748">
    <property type="term" value="P:secondary metabolic process"/>
    <property type="evidence" value="ECO:0007669"/>
    <property type="project" value="TreeGrafter"/>
</dbReference>
<evidence type="ECO:0000313" key="2">
    <source>
        <dbReference type="EMBL" id="TQD68649.1"/>
    </source>
</evidence>
<dbReference type="Proteomes" id="UP000315295">
    <property type="component" value="Unassembled WGS sequence"/>
</dbReference>
<keyword evidence="3" id="KW-1185">Reference proteome</keyword>
<name>A0A540K2Z3_MALBA</name>
<organism evidence="2 3">
    <name type="scientific">Malus baccata</name>
    <name type="common">Siberian crab apple</name>
    <name type="synonym">Pyrus baccata</name>
    <dbReference type="NCBI Taxonomy" id="106549"/>
    <lineage>
        <taxon>Eukaryota</taxon>
        <taxon>Viridiplantae</taxon>
        <taxon>Streptophyta</taxon>
        <taxon>Embryophyta</taxon>
        <taxon>Tracheophyta</taxon>
        <taxon>Spermatophyta</taxon>
        <taxon>Magnoliopsida</taxon>
        <taxon>eudicotyledons</taxon>
        <taxon>Gunneridae</taxon>
        <taxon>Pentapetalae</taxon>
        <taxon>rosids</taxon>
        <taxon>fabids</taxon>
        <taxon>Rosales</taxon>
        <taxon>Rosaceae</taxon>
        <taxon>Amygdaloideae</taxon>
        <taxon>Maleae</taxon>
        <taxon>Malus</taxon>
    </lineage>
</organism>
<evidence type="ECO:0000256" key="1">
    <source>
        <dbReference type="ARBA" id="ARBA00009431"/>
    </source>
</evidence>